<dbReference type="RefSeq" id="WP_314509900.1">
    <property type="nucleotide sequence ID" value="NZ_JASJOU010000002.1"/>
</dbReference>
<comment type="caution">
    <text evidence="1">The sequence shown here is derived from an EMBL/GenBank/DDBJ whole genome shotgun (WGS) entry which is preliminary data.</text>
</comment>
<protein>
    <recommendedName>
        <fullName evidence="3">Lipoprotein</fullName>
    </recommendedName>
</protein>
<evidence type="ECO:0008006" key="3">
    <source>
        <dbReference type="Google" id="ProtNLM"/>
    </source>
</evidence>
<name>A0AAE3R2E7_9BACT</name>
<accession>A0AAE3R2E7</accession>
<keyword evidence="2" id="KW-1185">Reference proteome</keyword>
<evidence type="ECO:0000313" key="1">
    <source>
        <dbReference type="EMBL" id="MDJ1500367.1"/>
    </source>
</evidence>
<dbReference type="PROSITE" id="PS51257">
    <property type="entry name" value="PROKAR_LIPOPROTEIN"/>
    <property type="match status" value="1"/>
</dbReference>
<dbReference type="EMBL" id="JASJOU010000002">
    <property type="protein sequence ID" value="MDJ1500367.1"/>
    <property type="molecule type" value="Genomic_DNA"/>
</dbReference>
<reference evidence="1" key="1">
    <citation type="submission" date="2023-05" db="EMBL/GenBank/DDBJ databases">
        <authorList>
            <person name="Zhang X."/>
        </authorList>
    </citation>
    <scope>NUCLEOTIDE SEQUENCE</scope>
    <source>
        <strain evidence="1">BD1B2-1</strain>
    </source>
</reference>
<dbReference type="Proteomes" id="UP001232063">
    <property type="component" value="Unassembled WGS sequence"/>
</dbReference>
<organism evidence="1 2">
    <name type="scientific">Xanthocytophaga agilis</name>
    <dbReference type="NCBI Taxonomy" id="3048010"/>
    <lineage>
        <taxon>Bacteria</taxon>
        <taxon>Pseudomonadati</taxon>
        <taxon>Bacteroidota</taxon>
        <taxon>Cytophagia</taxon>
        <taxon>Cytophagales</taxon>
        <taxon>Rhodocytophagaceae</taxon>
        <taxon>Xanthocytophaga</taxon>
    </lineage>
</organism>
<proteinExistence type="predicted"/>
<sequence length="225" mass="25860">MKRILLCILTNILLFSCDNQEQIHPIIIDPVTPIHLGTETLTTGTYLGFTIGDSPQTTYTKTQALITSKGLNNLSITHSIYTDLPLVKNTLSLYTSIFLDEEKGTDSGVQIYFENNTVKSIYLNSGKKLNRWPNSFPQVSIQLGESVDNLYSKLERIAANSVYRKKFERISLFFKDINKVYDSNMGMSPQWYFGYSYDINKTERVQLNFQDQKLVSIHVERYQAR</sequence>
<evidence type="ECO:0000313" key="2">
    <source>
        <dbReference type="Proteomes" id="UP001232063"/>
    </source>
</evidence>
<gene>
    <name evidence="1" type="ORF">QNI22_06915</name>
</gene>
<dbReference type="AlphaFoldDB" id="A0AAE3R2E7"/>